<organism evidence="1 2">
    <name type="scientific">Diploscapter pachys</name>
    <dbReference type="NCBI Taxonomy" id="2018661"/>
    <lineage>
        <taxon>Eukaryota</taxon>
        <taxon>Metazoa</taxon>
        <taxon>Ecdysozoa</taxon>
        <taxon>Nematoda</taxon>
        <taxon>Chromadorea</taxon>
        <taxon>Rhabditida</taxon>
        <taxon>Rhabditina</taxon>
        <taxon>Rhabditomorpha</taxon>
        <taxon>Rhabditoidea</taxon>
        <taxon>Rhabditidae</taxon>
        <taxon>Diploscapter</taxon>
    </lineage>
</organism>
<dbReference type="EMBL" id="LIAE01009708">
    <property type="protein sequence ID" value="PAV68688.1"/>
    <property type="molecule type" value="Genomic_DNA"/>
</dbReference>
<dbReference type="OrthoDB" id="5876852at2759"/>
<accession>A0A2A2K424</accession>
<keyword evidence="2" id="KW-1185">Reference proteome</keyword>
<name>A0A2A2K424_9BILA</name>
<dbReference type="AlphaFoldDB" id="A0A2A2K424"/>
<proteinExistence type="predicted"/>
<sequence length="111" mass="12260">MAQLPTISFVDADTKAALNSLNLRLNDIDLKLSIVLELLATRLPDQRLNSIFASPPQTVISEAASNTFTPTVGTCNSNSDKTVSPKAILYIRCDKLILPYHSIFHPKYAMR</sequence>
<evidence type="ECO:0000313" key="1">
    <source>
        <dbReference type="EMBL" id="PAV68688.1"/>
    </source>
</evidence>
<dbReference type="Proteomes" id="UP000218231">
    <property type="component" value="Unassembled WGS sequence"/>
</dbReference>
<gene>
    <name evidence="1" type="ORF">WR25_00467</name>
</gene>
<evidence type="ECO:0000313" key="2">
    <source>
        <dbReference type="Proteomes" id="UP000218231"/>
    </source>
</evidence>
<reference evidence="1 2" key="1">
    <citation type="journal article" date="2017" name="Curr. Biol.">
        <title>Genome architecture and evolution of a unichromosomal asexual nematode.</title>
        <authorList>
            <person name="Fradin H."/>
            <person name="Zegar C."/>
            <person name="Gutwein M."/>
            <person name="Lucas J."/>
            <person name="Kovtun M."/>
            <person name="Corcoran D."/>
            <person name="Baugh L.R."/>
            <person name="Kiontke K."/>
            <person name="Gunsalus K."/>
            <person name="Fitch D.H."/>
            <person name="Piano F."/>
        </authorList>
    </citation>
    <scope>NUCLEOTIDE SEQUENCE [LARGE SCALE GENOMIC DNA]</scope>
    <source>
        <strain evidence="1">PF1309</strain>
    </source>
</reference>
<protein>
    <submittedName>
        <fullName evidence="1">Uncharacterized protein</fullName>
    </submittedName>
</protein>
<comment type="caution">
    <text evidence="1">The sequence shown here is derived from an EMBL/GenBank/DDBJ whole genome shotgun (WGS) entry which is preliminary data.</text>
</comment>